<dbReference type="OrthoDB" id="1856981at2759"/>
<dbReference type="InterPro" id="IPR009367">
    <property type="entry name" value="Elm1-like"/>
</dbReference>
<feature type="compositionally biased region" description="Basic and acidic residues" evidence="1">
    <location>
        <begin position="604"/>
        <end position="629"/>
    </location>
</feature>
<name>C1EDA8_MICCC</name>
<feature type="region of interest" description="Disordered" evidence="1">
    <location>
        <begin position="398"/>
        <end position="443"/>
    </location>
</feature>
<dbReference type="EMBL" id="CP001329">
    <property type="protein sequence ID" value="ACO65720.1"/>
    <property type="molecule type" value="Genomic_DNA"/>
</dbReference>
<proteinExistence type="predicted"/>
<dbReference type="GeneID" id="8246015"/>
<feature type="compositionally biased region" description="Basic and acidic residues" evidence="1">
    <location>
        <begin position="416"/>
        <end position="428"/>
    </location>
</feature>
<protein>
    <submittedName>
        <fullName evidence="2">Uncharacterized protein</fullName>
    </submittedName>
</protein>
<dbReference type="Pfam" id="PF06258">
    <property type="entry name" value="Mito_fiss_Elm1"/>
    <property type="match status" value="2"/>
</dbReference>
<dbReference type="OMA" id="YACHELP"/>
<evidence type="ECO:0000313" key="3">
    <source>
        <dbReference type="Proteomes" id="UP000002009"/>
    </source>
</evidence>
<evidence type="ECO:0000256" key="1">
    <source>
        <dbReference type="SAM" id="MobiDB-lite"/>
    </source>
</evidence>
<reference evidence="2 3" key="1">
    <citation type="journal article" date="2009" name="Science">
        <title>Green evolution and dynamic adaptations revealed by genomes of the marine picoeukaryotes Micromonas.</title>
        <authorList>
            <person name="Worden A.Z."/>
            <person name="Lee J.H."/>
            <person name="Mock T."/>
            <person name="Rouze P."/>
            <person name="Simmons M.P."/>
            <person name="Aerts A.L."/>
            <person name="Allen A.E."/>
            <person name="Cuvelier M.L."/>
            <person name="Derelle E."/>
            <person name="Everett M.V."/>
            <person name="Foulon E."/>
            <person name="Grimwood J."/>
            <person name="Gundlach H."/>
            <person name="Henrissat B."/>
            <person name="Napoli C."/>
            <person name="McDonald S.M."/>
            <person name="Parker M.S."/>
            <person name="Rombauts S."/>
            <person name="Salamov A."/>
            <person name="Von Dassow P."/>
            <person name="Badger J.H."/>
            <person name="Coutinho P.M."/>
            <person name="Demir E."/>
            <person name="Dubchak I."/>
            <person name="Gentemann C."/>
            <person name="Eikrem W."/>
            <person name="Gready J.E."/>
            <person name="John U."/>
            <person name="Lanier W."/>
            <person name="Lindquist E.A."/>
            <person name="Lucas S."/>
            <person name="Mayer K.F."/>
            <person name="Moreau H."/>
            <person name="Not F."/>
            <person name="Otillar R."/>
            <person name="Panaud O."/>
            <person name="Pangilinan J."/>
            <person name="Paulsen I."/>
            <person name="Piegu B."/>
            <person name="Poliakov A."/>
            <person name="Robbens S."/>
            <person name="Schmutz J."/>
            <person name="Toulza E."/>
            <person name="Wyss T."/>
            <person name="Zelensky A."/>
            <person name="Zhou K."/>
            <person name="Armbrust E.V."/>
            <person name="Bhattacharya D."/>
            <person name="Goodenough U.W."/>
            <person name="Van de Peer Y."/>
            <person name="Grigoriev I.V."/>
        </authorList>
    </citation>
    <scope>NUCLEOTIDE SEQUENCE [LARGE SCALE GENOMIC DNA]</scope>
    <source>
        <strain evidence="3">RCC299 / NOUM17</strain>
    </source>
</reference>
<sequence>MLPLAASLALEESSARGVVRRALVLSNGALGAEGQCVGLVRALGLHGANGWTSPRGGDVFDVRLVGDAALMMSRRLGAAWSERLSHSMGARQLVKRGGPRQAPLPSYLECIARLISRLPVALRVSLHALWDRIFSQSGVGDRVWLGADLAPMTRQAMEAYRRDRTRTLVVSSGRSTVPASAALRRRCGPAVFTVHSPGLLARGMGGDGVTRGEVKEEKVCVTRAVLHRLDSEALATAREKWRKEFATRPGPRLVVCIGGPTRHVNLGGWSRREESSPGTRFGDEGADFWGCARFFLATAERRARRAIETARDWRGVRRNAAAEEEFAAEVADFVTRACADPVAARRAMGSGDDKKPKPFRFGSAFVTFSRRTPRSLRAALHRHLARRVVELAHIDSPRPAPVASMSTIDERDETNDETRGGKKTDHPSRLVFGPKIDPPRTDVPRDRCASPIHLPVSDGLWVWDETGPNPYDGAMAWADAALVTADSASALAEASSLGVPVVVAGWRFATGEAAMSLSSLATCGAVRAMEDVGLDGAPWLGAAARVGAFATTSSDDEFGFGADAFGFGSARRSRCRHGDDVAKAAASVAAAVRVDAPPPPIASNERDGDRGDRGDENQKDENQKEQNQKDEDEDESPRPTSPLFRSVSAPPIGTVDPRRKLW</sequence>
<organism evidence="2 3">
    <name type="scientific">Micromonas commoda (strain RCC299 / NOUM17 / CCMP2709)</name>
    <name type="common">Picoplanktonic green alga</name>
    <dbReference type="NCBI Taxonomy" id="296587"/>
    <lineage>
        <taxon>Eukaryota</taxon>
        <taxon>Viridiplantae</taxon>
        <taxon>Chlorophyta</taxon>
        <taxon>Mamiellophyceae</taxon>
        <taxon>Mamiellales</taxon>
        <taxon>Mamiellaceae</taxon>
        <taxon>Micromonas</taxon>
    </lineage>
</organism>
<dbReference type="PANTHER" id="PTHR33986">
    <property type="entry name" value="OS02G0535700 PROTEIN"/>
    <property type="match status" value="1"/>
</dbReference>
<evidence type="ECO:0000313" key="2">
    <source>
        <dbReference type="EMBL" id="ACO65720.1"/>
    </source>
</evidence>
<keyword evidence="3" id="KW-1185">Reference proteome</keyword>
<dbReference type="FunCoup" id="C1EDA8">
    <property type="interactions" value="80"/>
</dbReference>
<feature type="region of interest" description="Disordered" evidence="1">
    <location>
        <begin position="591"/>
        <end position="662"/>
    </location>
</feature>
<dbReference type="InParanoid" id="C1EDA8"/>
<dbReference type="KEGG" id="mis:MICPUN_102120"/>
<accession>C1EDA8</accession>
<dbReference type="AlphaFoldDB" id="C1EDA8"/>
<dbReference type="RefSeq" id="XP_002504462.1">
    <property type="nucleotide sequence ID" value="XM_002504416.1"/>
</dbReference>
<gene>
    <name evidence="2" type="ORF">MICPUN_102120</name>
</gene>
<dbReference type="Proteomes" id="UP000002009">
    <property type="component" value="Chromosome 9"/>
</dbReference>
<dbReference type="PANTHER" id="PTHR33986:SF15">
    <property type="entry name" value="MITOCHONDRIAL FISSION PROTEIN ELM1"/>
    <property type="match status" value="1"/>
</dbReference>
<dbReference type="eggNOG" id="ENOG502QSHX">
    <property type="taxonomic scope" value="Eukaryota"/>
</dbReference>